<dbReference type="Proteomes" id="UP000588051">
    <property type="component" value="Unassembled WGS sequence"/>
</dbReference>
<organism evidence="1 2">
    <name type="scientific">Undibacterium oligocarboniphilum</name>
    <dbReference type="NCBI Taxonomy" id="666702"/>
    <lineage>
        <taxon>Bacteria</taxon>
        <taxon>Pseudomonadati</taxon>
        <taxon>Pseudomonadota</taxon>
        <taxon>Betaproteobacteria</taxon>
        <taxon>Burkholderiales</taxon>
        <taxon>Oxalobacteraceae</taxon>
        <taxon>Undibacterium</taxon>
    </lineage>
</organism>
<dbReference type="EMBL" id="JABXYJ010000008">
    <property type="protein sequence ID" value="NVO78918.1"/>
    <property type="molecule type" value="Genomic_DNA"/>
</dbReference>
<protein>
    <submittedName>
        <fullName evidence="1">Uncharacterized protein</fullName>
    </submittedName>
</protein>
<reference evidence="1 2" key="1">
    <citation type="submission" date="2020-06" db="EMBL/GenBank/DDBJ databases">
        <authorList>
            <person name="Qiu C."/>
            <person name="Liu Z."/>
        </authorList>
    </citation>
    <scope>NUCLEOTIDE SEQUENCE [LARGE SCALE GENOMIC DNA]</scope>
    <source>
        <strain evidence="1 2">EM 1</strain>
    </source>
</reference>
<comment type="caution">
    <text evidence="1">The sequence shown here is derived from an EMBL/GenBank/DDBJ whole genome shotgun (WGS) entry which is preliminary data.</text>
</comment>
<evidence type="ECO:0000313" key="1">
    <source>
        <dbReference type="EMBL" id="NVO78918.1"/>
    </source>
</evidence>
<name>A0A850QI03_9BURK</name>
<evidence type="ECO:0000313" key="2">
    <source>
        <dbReference type="Proteomes" id="UP000588051"/>
    </source>
</evidence>
<keyword evidence="2" id="KW-1185">Reference proteome</keyword>
<proteinExistence type="predicted"/>
<accession>A0A850QI03</accession>
<gene>
    <name evidence="1" type="ORF">HV832_13900</name>
</gene>
<dbReference type="RefSeq" id="WP_176804453.1">
    <property type="nucleotide sequence ID" value="NZ_JABXYJ010000008.1"/>
</dbReference>
<sequence length="142" mass="16032">MKKSEKEKLAQIAAECIYGESADYNSSQIGQRILKAFPVIEEDFSGLADINAAYRVASKLIARLTSPSGRGTDYRTQAALHRIHAEIAEVIDQWCEDQGKRAVELVDKMQSIDDLMRDVSLKESFELACKYNEEFELLTKLL</sequence>
<dbReference type="AlphaFoldDB" id="A0A850QI03"/>